<comment type="caution">
    <text evidence="3">The sequence shown here is derived from an EMBL/GenBank/DDBJ whole genome shotgun (WGS) entry which is preliminary data.</text>
</comment>
<keyword evidence="4" id="KW-1185">Reference proteome</keyword>
<dbReference type="Gene3D" id="3.30.420.40">
    <property type="match status" value="2"/>
</dbReference>
<dbReference type="Gene3D" id="3.90.640.10">
    <property type="entry name" value="Actin, Chain A, domain 4"/>
    <property type="match status" value="1"/>
</dbReference>
<name>A0A699YYA1_HAELA</name>
<evidence type="ECO:0000313" key="4">
    <source>
        <dbReference type="Proteomes" id="UP000485058"/>
    </source>
</evidence>
<dbReference type="PROSITE" id="PS00432">
    <property type="entry name" value="ACTINS_2"/>
    <property type="match status" value="1"/>
</dbReference>
<dbReference type="PANTHER" id="PTHR11937">
    <property type="entry name" value="ACTIN"/>
    <property type="match status" value="1"/>
</dbReference>
<evidence type="ECO:0000256" key="1">
    <source>
        <dbReference type="ARBA" id="ARBA00006752"/>
    </source>
</evidence>
<dbReference type="Pfam" id="PF00022">
    <property type="entry name" value="Actin"/>
    <property type="match status" value="1"/>
</dbReference>
<reference evidence="3 4" key="1">
    <citation type="submission" date="2020-02" db="EMBL/GenBank/DDBJ databases">
        <title>Draft genome sequence of Haematococcus lacustris strain NIES-144.</title>
        <authorList>
            <person name="Morimoto D."/>
            <person name="Nakagawa S."/>
            <person name="Yoshida T."/>
            <person name="Sawayama S."/>
        </authorList>
    </citation>
    <scope>NUCLEOTIDE SEQUENCE [LARGE SCALE GENOMIC DNA]</scope>
    <source>
        <strain evidence="3 4">NIES-144</strain>
    </source>
</reference>
<dbReference type="EMBL" id="BLLF01000700">
    <property type="protein sequence ID" value="GFH14205.1"/>
    <property type="molecule type" value="Genomic_DNA"/>
</dbReference>
<accession>A0A699YYA1</accession>
<evidence type="ECO:0000256" key="2">
    <source>
        <dbReference type="RuleBase" id="RU000487"/>
    </source>
</evidence>
<dbReference type="AlphaFoldDB" id="A0A699YYA1"/>
<sequence>MDTALLTAVTSSARVQAALLQRRIDTAYLRDTRDVFEWHMLDADCLPLGGWDRASVGVVQATHDANGMEIDGLTASKRKLYVGQLGVNYKRDHMEVVSPWSTSDDGYADWDAVEGLCDHAIRERLRSDPKDFAIMMAEANATPKPSRDRLVELLFEKLRVPAIFLAKNAVLSAFATARQTAIIVDAGYRSTTVAAVHDGYALTKTFAKSPFGGQALNTLMQKALEVKGVVLRPRYTFKRRELSPGEWKVEEVPSPLVTPSFKAYQVEALVSDIREALCKVNDVMFDEVANANLLTTSYELPDGTEIIVGSDRLKVPEVLFQPRLLSTFTLINPDTFTARPDGSVAAPLPEMVMEAITKCDVDVRKDMYQGVVLTGGLSLTGGLRDRLEKELTEQGPSGARFKVTMAANPTERRFSTWLGGSILASLGSFQQMWVSRKEYDEHGTVIVHRKAP</sequence>
<dbReference type="FunFam" id="3.30.420.40:FF:000058">
    <property type="entry name" value="Putative actin-related protein 5"/>
    <property type="match status" value="1"/>
</dbReference>
<comment type="similarity">
    <text evidence="1 2">Belongs to the actin family.</text>
</comment>
<organism evidence="3 4">
    <name type="scientific">Haematococcus lacustris</name>
    <name type="common">Green alga</name>
    <name type="synonym">Haematococcus pluvialis</name>
    <dbReference type="NCBI Taxonomy" id="44745"/>
    <lineage>
        <taxon>Eukaryota</taxon>
        <taxon>Viridiplantae</taxon>
        <taxon>Chlorophyta</taxon>
        <taxon>core chlorophytes</taxon>
        <taxon>Chlorophyceae</taxon>
        <taxon>CS clade</taxon>
        <taxon>Chlamydomonadales</taxon>
        <taxon>Haematococcaceae</taxon>
        <taxon>Haematococcus</taxon>
    </lineage>
</organism>
<proteinExistence type="inferred from homology"/>
<evidence type="ECO:0000313" key="3">
    <source>
        <dbReference type="EMBL" id="GFH14205.1"/>
    </source>
</evidence>
<dbReference type="SUPFAM" id="SSF53067">
    <property type="entry name" value="Actin-like ATPase domain"/>
    <property type="match status" value="2"/>
</dbReference>
<dbReference type="InterPro" id="IPR004001">
    <property type="entry name" value="Actin_CS"/>
</dbReference>
<dbReference type="Proteomes" id="UP000485058">
    <property type="component" value="Unassembled WGS sequence"/>
</dbReference>
<dbReference type="CDD" id="cd13395">
    <property type="entry name" value="ASKHA_NBD_Arp4_ACTL6-like"/>
    <property type="match status" value="1"/>
</dbReference>
<dbReference type="InterPro" id="IPR004000">
    <property type="entry name" value="Actin"/>
</dbReference>
<dbReference type="InterPro" id="IPR043129">
    <property type="entry name" value="ATPase_NBD"/>
</dbReference>
<evidence type="ECO:0008006" key="5">
    <source>
        <dbReference type="Google" id="ProtNLM"/>
    </source>
</evidence>
<dbReference type="SMART" id="SM00268">
    <property type="entry name" value="ACTIN"/>
    <property type="match status" value="1"/>
</dbReference>
<protein>
    <recommendedName>
        <fullName evidence="5">Actin-related protein 4</fullName>
    </recommendedName>
</protein>
<gene>
    <name evidence="3" type="ORF">HaLaN_10218</name>
</gene>